<gene>
    <name evidence="1" type="ORF">DCAR_006687</name>
    <name evidence="2" type="ORF">DCAR_0207530</name>
</gene>
<organism evidence="1">
    <name type="scientific">Daucus carota subsp. sativus</name>
    <name type="common">Carrot</name>
    <dbReference type="NCBI Taxonomy" id="79200"/>
    <lineage>
        <taxon>Eukaryota</taxon>
        <taxon>Viridiplantae</taxon>
        <taxon>Streptophyta</taxon>
        <taxon>Embryophyta</taxon>
        <taxon>Tracheophyta</taxon>
        <taxon>Spermatophyta</taxon>
        <taxon>Magnoliopsida</taxon>
        <taxon>eudicotyledons</taxon>
        <taxon>Gunneridae</taxon>
        <taxon>Pentapetalae</taxon>
        <taxon>asterids</taxon>
        <taxon>campanulids</taxon>
        <taxon>Apiales</taxon>
        <taxon>Apiaceae</taxon>
        <taxon>Apioideae</taxon>
        <taxon>Scandiceae</taxon>
        <taxon>Daucinae</taxon>
        <taxon>Daucus</taxon>
        <taxon>Daucus sect. Daucus</taxon>
    </lineage>
</organism>
<accession>A0A166DYT6</accession>
<evidence type="ECO:0000313" key="2">
    <source>
        <dbReference type="EMBL" id="WOG88295.1"/>
    </source>
</evidence>
<dbReference type="EMBL" id="CP093344">
    <property type="protein sequence ID" value="WOG88295.1"/>
    <property type="molecule type" value="Genomic_DNA"/>
</dbReference>
<name>A0A166DYT6_DAUCS</name>
<reference evidence="1" key="1">
    <citation type="journal article" date="2016" name="Nat. Genet.">
        <title>A high-quality carrot genome assembly provides new insights into carotenoid accumulation and asterid genome evolution.</title>
        <authorList>
            <person name="Iorizzo M."/>
            <person name="Ellison S."/>
            <person name="Senalik D."/>
            <person name="Zeng P."/>
            <person name="Satapoomin P."/>
            <person name="Huang J."/>
            <person name="Bowman M."/>
            <person name="Iovene M."/>
            <person name="Sanseverino W."/>
            <person name="Cavagnaro P."/>
            <person name="Yildiz M."/>
            <person name="Macko-Podgorni A."/>
            <person name="Moranska E."/>
            <person name="Grzebelus E."/>
            <person name="Grzebelus D."/>
            <person name="Ashrafi H."/>
            <person name="Zheng Z."/>
            <person name="Cheng S."/>
            <person name="Spooner D."/>
            <person name="Van Deynze A."/>
            <person name="Simon P."/>
        </authorList>
    </citation>
    <scope>NUCLEOTIDE SEQUENCE [LARGE SCALE GENOMIC DNA]</scope>
    <source>
        <tissue evidence="1">Leaf</tissue>
    </source>
</reference>
<reference evidence="2" key="2">
    <citation type="submission" date="2022-03" db="EMBL/GenBank/DDBJ databases">
        <title>Draft title - Genomic analysis of global carrot germplasm unveils the trajectory of domestication and the origin of high carotenoid orange carrot.</title>
        <authorList>
            <person name="Iorizzo M."/>
            <person name="Ellison S."/>
            <person name="Senalik D."/>
            <person name="Macko-Podgorni A."/>
            <person name="Grzebelus D."/>
            <person name="Bostan H."/>
            <person name="Rolling W."/>
            <person name="Curaba J."/>
            <person name="Simon P."/>
        </authorList>
    </citation>
    <scope>NUCLEOTIDE SEQUENCE</scope>
    <source>
        <tissue evidence="2">Leaf</tissue>
    </source>
</reference>
<sequence length="80" mass="9123">MGNIFTANKLCAYYLFHCHSALIDYFSITLHSSNIEFCITNAVPTAFLSFFEAGSYSWHNGIRSLSYQSGKNLDPNRYNQ</sequence>
<dbReference type="EMBL" id="LNRQ01000002">
    <property type="protein sequence ID" value="KZN05850.1"/>
    <property type="molecule type" value="Genomic_DNA"/>
</dbReference>
<dbReference type="Proteomes" id="UP000077755">
    <property type="component" value="Chromosome 2"/>
</dbReference>
<proteinExistence type="predicted"/>
<keyword evidence="3" id="KW-1185">Reference proteome</keyword>
<dbReference type="AlphaFoldDB" id="A0A166DYT6"/>
<evidence type="ECO:0000313" key="1">
    <source>
        <dbReference type="EMBL" id="KZN05850.1"/>
    </source>
</evidence>
<evidence type="ECO:0000313" key="3">
    <source>
        <dbReference type="Proteomes" id="UP000077755"/>
    </source>
</evidence>
<dbReference type="Gramene" id="KZN05850">
    <property type="protein sequence ID" value="KZN05850"/>
    <property type="gene ID" value="DCAR_006687"/>
</dbReference>
<protein>
    <submittedName>
        <fullName evidence="1">Uncharacterized protein</fullName>
    </submittedName>
</protein>